<dbReference type="InterPro" id="IPR000847">
    <property type="entry name" value="LysR_HTH_N"/>
</dbReference>
<evidence type="ECO:0000313" key="7">
    <source>
        <dbReference type="Proteomes" id="UP000182888"/>
    </source>
</evidence>
<dbReference type="InterPro" id="IPR036390">
    <property type="entry name" value="WH_DNA-bd_sf"/>
</dbReference>
<dbReference type="SUPFAM" id="SSF53850">
    <property type="entry name" value="Periplasmic binding protein-like II"/>
    <property type="match status" value="1"/>
</dbReference>
<dbReference type="InterPro" id="IPR036388">
    <property type="entry name" value="WH-like_DNA-bd_sf"/>
</dbReference>
<dbReference type="Pfam" id="PF00126">
    <property type="entry name" value="HTH_1"/>
    <property type="match status" value="1"/>
</dbReference>
<evidence type="ECO:0000256" key="3">
    <source>
        <dbReference type="ARBA" id="ARBA00023125"/>
    </source>
</evidence>
<dbReference type="PANTHER" id="PTHR30419">
    <property type="entry name" value="HTH-TYPE TRANSCRIPTIONAL REGULATOR YBHD"/>
    <property type="match status" value="1"/>
</dbReference>
<dbReference type="PANTHER" id="PTHR30419:SF2">
    <property type="entry name" value="LYSR FAMILY TRANSCRIPTIONAL REGULATOR"/>
    <property type="match status" value="1"/>
</dbReference>
<dbReference type="InterPro" id="IPR005119">
    <property type="entry name" value="LysR_subst-bd"/>
</dbReference>
<sequence>MTPPPLKKTISKLDLLSLRLFLTVCEEKSIGRAAERESITPSAVTKRIQDLEYLFDVKLLYRNAKGTIPTPVGEALAEHARQIFQLVEGIRTDLSEFAEGAKGHVRISAVPSALAGFLAVELKDFAAMHPRIDLDVREHLSFEVVHAVSTGTADIGVYATPPEVPGDVDTYAYKQDELVVVLPKDHPLASKKLLTFAELLTTDIVGVNESSSVMNQLRRAAAALNQHLVLRYQVQSNEIAREMVAAGFGATVLPQGLATHARSGQLVTVPLAEAWAKREMRICVRRGAVLPAPTRVMLQFLLGKRFGELPEQAVK</sequence>
<evidence type="ECO:0000256" key="2">
    <source>
        <dbReference type="ARBA" id="ARBA00023015"/>
    </source>
</evidence>
<organism evidence="6 7">
    <name type="scientific">Mesorhizobium plurifarium</name>
    <dbReference type="NCBI Taxonomy" id="69974"/>
    <lineage>
        <taxon>Bacteria</taxon>
        <taxon>Pseudomonadati</taxon>
        <taxon>Pseudomonadota</taxon>
        <taxon>Alphaproteobacteria</taxon>
        <taxon>Hyphomicrobiales</taxon>
        <taxon>Phyllobacteriaceae</taxon>
        <taxon>Mesorhizobium</taxon>
    </lineage>
</organism>
<dbReference type="Gene3D" id="1.10.10.10">
    <property type="entry name" value="Winged helix-like DNA-binding domain superfamily/Winged helix DNA-binding domain"/>
    <property type="match status" value="1"/>
</dbReference>
<dbReference type="AlphaFoldDB" id="A0A0K2W1K5"/>
<accession>A0A0K2W1K5</accession>
<dbReference type="Pfam" id="PF03466">
    <property type="entry name" value="LysR_substrate"/>
    <property type="match status" value="1"/>
</dbReference>
<keyword evidence="4" id="KW-0804">Transcription</keyword>
<evidence type="ECO:0000313" key="6">
    <source>
        <dbReference type="EMBL" id="CDX58884.1"/>
    </source>
</evidence>
<gene>
    <name evidence="6" type="ORF">MPL1032_240307</name>
</gene>
<dbReference type="SUPFAM" id="SSF46785">
    <property type="entry name" value="Winged helix' DNA-binding domain"/>
    <property type="match status" value="1"/>
</dbReference>
<comment type="similarity">
    <text evidence="1">Belongs to the LysR transcriptional regulatory family.</text>
</comment>
<keyword evidence="2" id="KW-0805">Transcription regulation</keyword>
<evidence type="ECO:0000259" key="5">
    <source>
        <dbReference type="PROSITE" id="PS50931"/>
    </source>
</evidence>
<evidence type="ECO:0000256" key="1">
    <source>
        <dbReference type="ARBA" id="ARBA00009437"/>
    </source>
</evidence>
<proteinExistence type="inferred from homology"/>
<feature type="domain" description="HTH lysR-type" evidence="5">
    <location>
        <begin position="13"/>
        <end position="70"/>
    </location>
</feature>
<dbReference type="PROSITE" id="PS50931">
    <property type="entry name" value="HTH_LYSR"/>
    <property type="match status" value="1"/>
</dbReference>
<dbReference type="EMBL" id="CCND01000017">
    <property type="protein sequence ID" value="CDX58884.1"/>
    <property type="molecule type" value="Genomic_DNA"/>
</dbReference>
<dbReference type="Gene3D" id="3.40.190.10">
    <property type="entry name" value="Periplasmic binding protein-like II"/>
    <property type="match status" value="2"/>
</dbReference>
<protein>
    <recommendedName>
        <fullName evidence="5">HTH lysR-type domain-containing protein</fullName>
    </recommendedName>
</protein>
<keyword evidence="3" id="KW-0238">DNA-binding</keyword>
<dbReference type="GO" id="GO:0003677">
    <property type="term" value="F:DNA binding"/>
    <property type="evidence" value="ECO:0007669"/>
    <property type="project" value="UniProtKB-KW"/>
</dbReference>
<name>A0A0K2W1K5_MESPL</name>
<dbReference type="GO" id="GO:0005829">
    <property type="term" value="C:cytosol"/>
    <property type="evidence" value="ECO:0007669"/>
    <property type="project" value="TreeGrafter"/>
</dbReference>
<reference evidence="7" key="1">
    <citation type="submission" date="2014-08" db="EMBL/GenBank/DDBJ databases">
        <authorList>
            <person name="Edwards T."/>
        </authorList>
    </citation>
    <scope>NUCLEOTIDE SEQUENCE [LARGE SCALE GENOMIC DNA]</scope>
</reference>
<dbReference type="GO" id="GO:0003700">
    <property type="term" value="F:DNA-binding transcription factor activity"/>
    <property type="evidence" value="ECO:0007669"/>
    <property type="project" value="InterPro"/>
</dbReference>
<evidence type="ECO:0000256" key="4">
    <source>
        <dbReference type="ARBA" id="ARBA00023163"/>
    </source>
</evidence>
<dbReference type="InterPro" id="IPR050950">
    <property type="entry name" value="HTH-type_LysR_regulators"/>
</dbReference>
<dbReference type="Proteomes" id="UP000182888">
    <property type="component" value="Unassembled WGS sequence"/>
</dbReference>